<keyword evidence="3" id="KW-1185">Reference proteome</keyword>
<proteinExistence type="predicted"/>
<dbReference type="EMBL" id="AUSU01005458">
    <property type="protein sequence ID" value="EPS63480.1"/>
    <property type="molecule type" value="Genomic_DNA"/>
</dbReference>
<dbReference type="Proteomes" id="UP000015453">
    <property type="component" value="Unassembled WGS sequence"/>
</dbReference>
<dbReference type="AlphaFoldDB" id="S8C9L0"/>
<feature type="region of interest" description="Disordered" evidence="1">
    <location>
        <begin position="1"/>
        <end position="30"/>
    </location>
</feature>
<protein>
    <submittedName>
        <fullName evidence="2">Uncharacterized protein</fullName>
    </submittedName>
</protein>
<feature type="compositionally biased region" description="Low complexity" evidence="1">
    <location>
        <begin position="10"/>
        <end position="21"/>
    </location>
</feature>
<comment type="caution">
    <text evidence="2">The sequence shown here is derived from an EMBL/GenBank/DDBJ whole genome shotgun (WGS) entry which is preliminary data.</text>
</comment>
<organism evidence="2 3">
    <name type="scientific">Genlisea aurea</name>
    <dbReference type="NCBI Taxonomy" id="192259"/>
    <lineage>
        <taxon>Eukaryota</taxon>
        <taxon>Viridiplantae</taxon>
        <taxon>Streptophyta</taxon>
        <taxon>Embryophyta</taxon>
        <taxon>Tracheophyta</taxon>
        <taxon>Spermatophyta</taxon>
        <taxon>Magnoliopsida</taxon>
        <taxon>eudicotyledons</taxon>
        <taxon>Gunneridae</taxon>
        <taxon>Pentapetalae</taxon>
        <taxon>asterids</taxon>
        <taxon>lamiids</taxon>
        <taxon>Lamiales</taxon>
        <taxon>Lentibulariaceae</taxon>
        <taxon>Genlisea</taxon>
    </lineage>
</organism>
<accession>S8C9L0</accession>
<gene>
    <name evidence="2" type="ORF">M569_11307</name>
</gene>
<sequence>MGDRYPPNFPNSQPQPQNFPSGYNCSPYYPPGMNAGPPNYNCTPTGNGQGGPIYNVRFGGGQKR</sequence>
<evidence type="ECO:0000313" key="2">
    <source>
        <dbReference type="EMBL" id="EPS63480.1"/>
    </source>
</evidence>
<reference evidence="2 3" key="1">
    <citation type="journal article" date="2013" name="BMC Genomics">
        <title>The miniature genome of a carnivorous plant Genlisea aurea contains a low number of genes and short non-coding sequences.</title>
        <authorList>
            <person name="Leushkin E.V."/>
            <person name="Sutormin R.A."/>
            <person name="Nabieva E.R."/>
            <person name="Penin A.A."/>
            <person name="Kondrashov A.S."/>
            <person name="Logacheva M.D."/>
        </authorList>
    </citation>
    <scope>NUCLEOTIDE SEQUENCE [LARGE SCALE GENOMIC DNA]</scope>
</reference>
<evidence type="ECO:0000313" key="3">
    <source>
        <dbReference type="Proteomes" id="UP000015453"/>
    </source>
</evidence>
<evidence type="ECO:0000256" key="1">
    <source>
        <dbReference type="SAM" id="MobiDB-lite"/>
    </source>
</evidence>
<name>S8C9L0_9LAMI</name>